<dbReference type="SUPFAM" id="SSF118010">
    <property type="entry name" value="TM1457-like"/>
    <property type="match status" value="1"/>
</dbReference>
<dbReference type="GO" id="GO:0008234">
    <property type="term" value="F:cysteine-type peptidase activity"/>
    <property type="evidence" value="ECO:0007669"/>
    <property type="project" value="UniProtKB-KW"/>
</dbReference>
<comment type="caution">
    <text evidence="7">The sequence shown here is derived from an EMBL/GenBank/DDBJ whole genome shotgun (WGS) entry which is preliminary data.</text>
</comment>
<organism evidence="7 8">
    <name type="scientific">Apilactobacillus kunkeei</name>
    <dbReference type="NCBI Taxonomy" id="148814"/>
    <lineage>
        <taxon>Bacteria</taxon>
        <taxon>Bacillati</taxon>
        <taxon>Bacillota</taxon>
        <taxon>Bacilli</taxon>
        <taxon>Lactobacillales</taxon>
        <taxon>Lactobacillaceae</taxon>
        <taxon>Apilactobacillus</taxon>
    </lineage>
</organism>
<dbReference type="Proteomes" id="UP000186588">
    <property type="component" value="Unassembled WGS sequence"/>
</dbReference>
<dbReference type="PATRIC" id="fig|148814.19.peg.697"/>
<evidence type="ECO:0000256" key="4">
    <source>
        <dbReference type="ARBA" id="ARBA00022807"/>
    </source>
</evidence>
<evidence type="ECO:0000256" key="6">
    <source>
        <dbReference type="ARBA" id="ARBA00044538"/>
    </source>
</evidence>
<dbReference type="GO" id="GO:0042254">
    <property type="term" value="P:ribosome biogenesis"/>
    <property type="evidence" value="ECO:0007669"/>
    <property type="project" value="UniProtKB-KW"/>
</dbReference>
<dbReference type="CDD" id="cd16332">
    <property type="entry name" value="Prp-like"/>
    <property type="match status" value="1"/>
</dbReference>
<keyword evidence="4" id="KW-0788">Thiol protease</keyword>
<comment type="similarity">
    <text evidence="5">Belongs to the Prp family.</text>
</comment>
<keyword evidence="2" id="KW-0645">Protease</keyword>
<sequence length="114" mass="12199">MILANIIHDKQSDRITSFSLSGHADSGEYGKDIVCAAVSVLSISTVNGLTEVANLEPKVVSDDIEGGFMEVTVPEANSSEDDIAAQAILSTFQNGMRDISQSYADYIKLDITID</sequence>
<keyword evidence="1" id="KW-0690">Ribosome biogenesis</keyword>
<dbReference type="AlphaFoldDB" id="A0A0C3AIM1"/>
<dbReference type="PANTHER" id="PTHR39178:SF1">
    <property type="entry name" value="RIBOSOMAL-PROCESSING CYSTEINE PROTEASE PRP"/>
    <property type="match status" value="1"/>
</dbReference>
<accession>A0A0C3AIM1</accession>
<gene>
    <name evidence="7" type="ORF">FF306_01422</name>
</gene>
<keyword evidence="3" id="KW-0378">Hydrolase</keyword>
<protein>
    <recommendedName>
        <fullName evidence="6">Ribosomal processing cysteine protease Prp</fullName>
    </recommendedName>
</protein>
<dbReference type="Pfam" id="PF04327">
    <property type="entry name" value="Peptidase_Prp"/>
    <property type="match status" value="1"/>
</dbReference>
<dbReference type="GO" id="GO:0006508">
    <property type="term" value="P:proteolysis"/>
    <property type="evidence" value="ECO:0007669"/>
    <property type="project" value="UniProtKB-KW"/>
</dbReference>
<dbReference type="RefSeq" id="WP_034533500.1">
    <property type="nucleotide sequence ID" value="NZ_BAABVW010000118.1"/>
</dbReference>
<evidence type="ECO:0000313" key="8">
    <source>
        <dbReference type="Proteomes" id="UP000186588"/>
    </source>
</evidence>
<dbReference type="Gene3D" id="3.30.70.1490">
    <property type="entry name" value="Cysteine protease Prp"/>
    <property type="match status" value="1"/>
</dbReference>
<evidence type="ECO:0000256" key="3">
    <source>
        <dbReference type="ARBA" id="ARBA00022801"/>
    </source>
</evidence>
<evidence type="ECO:0000256" key="5">
    <source>
        <dbReference type="ARBA" id="ARBA00044503"/>
    </source>
</evidence>
<dbReference type="PANTHER" id="PTHR39178">
    <property type="entry name" value="HYPOTHETICAL RIBOSOME-ASSOCIATED PROTEIN"/>
    <property type="match status" value="1"/>
</dbReference>
<evidence type="ECO:0000256" key="1">
    <source>
        <dbReference type="ARBA" id="ARBA00022517"/>
    </source>
</evidence>
<dbReference type="InterPro" id="IPR036764">
    <property type="entry name" value="Peptidase_Prp_sf"/>
</dbReference>
<dbReference type="InterPro" id="IPR007422">
    <property type="entry name" value="Peptidase_Prp"/>
</dbReference>
<reference evidence="7 8" key="1">
    <citation type="journal article" date="2016" name="Syst. Appl. Microbiol.">
        <title>Genomic characterization of a fructophilic bee symbiont Lactobacillus kunkeei reveals its niche-specific adaptation.</title>
        <authorList>
            <person name="Maeno S."/>
            <person name="Tanizawa Y."/>
            <person name="Kanesaki Y."/>
            <person name="Kubota E."/>
            <person name="Kumar H."/>
            <person name="Dicks L."/>
            <person name="Salminen S."/>
            <person name="Nakagawa J."/>
            <person name="Arita M."/>
            <person name="Endo A."/>
        </authorList>
    </citation>
    <scope>NUCLEOTIDE SEQUENCE [LARGE SCALE GENOMIC DNA]</scope>
    <source>
        <strain evidence="7 8">FF30-6</strain>
    </source>
</reference>
<dbReference type="EMBL" id="BDDX01000016">
    <property type="protein sequence ID" value="GAT91301.1"/>
    <property type="molecule type" value="Genomic_DNA"/>
</dbReference>
<evidence type="ECO:0000256" key="2">
    <source>
        <dbReference type="ARBA" id="ARBA00022670"/>
    </source>
</evidence>
<name>A0A0C3AIM1_9LACO</name>
<evidence type="ECO:0000313" key="7">
    <source>
        <dbReference type="EMBL" id="GAT91301.1"/>
    </source>
</evidence>
<proteinExistence type="inferred from homology"/>